<accession>A0A9E8MJT7</accession>
<dbReference type="GO" id="GO:0008168">
    <property type="term" value="F:methyltransferase activity"/>
    <property type="evidence" value="ECO:0007669"/>
    <property type="project" value="UniProtKB-KW"/>
</dbReference>
<reference evidence="1" key="1">
    <citation type="submission" date="2022-11" db="EMBL/GenBank/DDBJ databases">
        <title>Description of Microcella daejonensis nov. sp, isolated from riverside soil.</title>
        <authorList>
            <person name="Molina K.M."/>
            <person name="Kim S.B."/>
        </authorList>
    </citation>
    <scope>NUCLEOTIDE SEQUENCE</scope>
    <source>
        <strain evidence="1">MMS21-STM12</strain>
    </source>
</reference>
<keyword evidence="1" id="KW-0808">Transferase</keyword>
<dbReference type="KEGG" id="mdb:OVN18_09800"/>
<dbReference type="Proteomes" id="UP001164706">
    <property type="component" value="Chromosome"/>
</dbReference>
<gene>
    <name evidence="1" type="ORF">OVN18_09800</name>
</gene>
<dbReference type="EMBL" id="CP113089">
    <property type="protein sequence ID" value="WAB80853.1"/>
    <property type="molecule type" value="Genomic_DNA"/>
</dbReference>
<name>A0A9E8MJT7_9MICO</name>
<keyword evidence="2" id="KW-1185">Reference proteome</keyword>
<evidence type="ECO:0000313" key="2">
    <source>
        <dbReference type="Proteomes" id="UP001164706"/>
    </source>
</evidence>
<organism evidence="1 2">
    <name type="scientific">Microcella daejeonensis</name>
    <dbReference type="NCBI Taxonomy" id="2994971"/>
    <lineage>
        <taxon>Bacteria</taxon>
        <taxon>Bacillati</taxon>
        <taxon>Actinomycetota</taxon>
        <taxon>Actinomycetes</taxon>
        <taxon>Micrococcales</taxon>
        <taxon>Microbacteriaceae</taxon>
        <taxon>Microcella</taxon>
    </lineage>
</organism>
<dbReference type="GO" id="GO:0032259">
    <property type="term" value="P:methylation"/>
    <property type="evidence" value="ECO:0007669"/>
    <property type="project" value="UniProtKB-KW"/>
</dbReference>
<dbReference type="RefSeq" id="WP_267780580.1">
    <property type="nucleotide sequence ID" value="NZ_CP113089.1"/>
</dbReference>
<dbReference type="AlphaFoldDB" id="A0A9E8MJT7"/>
<proteinExistence type="predicted"/>
<protein>
    <submittedName>
        <fullName evidence="1">Methyltransferase</fullName>
    </submittedName>
</protein>
<keyword evidence="1" id="KW-0489">Methyltransferase</keyword>
<sequence>MSMSTTAHQTWVALGPAGAAGSIHRHGDRFSVRLRSGSEERGPFDSLEVAKQALHAALGPGADRPEFREH</sequence>
<evidence type="ECO:0000313" key="1">
    <source>
        <dbReference type="EMBL" id="WAB80853.1"/>
    </source>
</evidence>